<dbReference type="SUPFAM" id="SSF82199">
    <property type="entry name" value="SET domain"/>
    <property type="match status" value="1"/>
</dbReference>
<evidence type="ECO:0000259" key="11">
    <source>
        <dbReference type="PROSITE" id="PS50868"/>
    </source>
</evidence>
<dbReference type="EMBL" id="CAJHUC010000745">
    <property type="protein sequence ID" value="CAD7698037.1"/>
    <property type="molecule type" value="Genomic_DNA"/>
</dbReference>
<comment type="subcellular location">
    <subcellularLocation>
        <location evidence="2">Chromosome</location>
    </subcellularLocation>
    <subcellularLocation>
        <location evidence="1">Nucleus</location>
    </subcellularLocation>
</comment>
<dbReference type="Pfam" id="PF00855">
    <property type="entry name" value="PWWP"/>
    <property type="match status" value="1"/>
</dbReference>
<feature type="region of interest" description="Disordered" evidence="8">
    <location>
        <begin position="425"/>
        <end position="455"/>
    </location>
</feature>
<dbReference type="PROSITE" id="PS51215">
    <property type="entry name" value="AWS"/>
    <property type="match status" value="1"/>
</dbReference>
<reference evidence="13" key="1">
    <citation type="submission" date="2020-12" db="EMBL/GenBank/DDBJ databases">
        <authorList>
            <person name="Iha C."/>
        </authorList>
    </citation>
    <scope>NUCLEOTIDE SEQUENCE</scope>
</reference>
<dbReference type="GO" id="GO:0042054">
    <property type="term" value="F:histone methyltransferase activity"/>
    <property type="evidence" value="ECO:0007669"/>
    <property type="project" value="InterPro"/>
</dbReference>
<evidence type="ECO:0000259" key="10">
    <source>
        <dbReference type="PROSITE" id="PS50812"/>
    </source>
</evidence>
<keyword evidence="5" id="KW-0808">Transferase</keyword>
<keyword evidence="3" id="KW-0158">Chromosome</keyword>
<feature type="compositionally biased region" description="Polar residues" evidence="8">
    <location>
        <begin position="425"/>
        <end position="434"/>
    </location>
</feature>
<dbReference type="GO" id="GO:0005634">
    <property type="term" value="C:nucleus"/>
    <property type="evidence" value="ECO:0007669"/>
    <property type="project" value="UniProtKB-SubCell"/>
</dbReference>
<feature type="compositionally biased region" description="Basic and acidic residues" evidence="8">
    <location>
        <begin position="185"/>
        <end position="198"/>
    </location>
</feature>
<gene>
    <name evidence="13" type="ORF">OSTQU699_LOCUS3398</name>
</gene>
<feature type="domain" description="PWWP" evidence="10">
    <location>
        <begin position="20"/>
        <end position="83"/>
    </location>
</feature>
<evidence type="ECO:0000256" key="4">
    <source>
        <dbReference type="ARBA" id="ARBA00022603"/>
    </source>
</evidence>
<proteinExistence type="predicted"/>
<dbReference type="InterPro" id="IPR046341">
    <property type="entry name" value="SET_dom_sf"/>
</dbReference>
<evidence type="ECO:0008006" key="15">
    <source>
        <dbReference type="Google" id="ProtNLM"/>
    </source>
</evidence>
<evidence type="ECO:0000313" key="13">
    <source>
        <dbReference type="EMBL" id="CAD7698037.1"/>
    </source>
</evidence>
<evidence type="ECO:0000256" key="6">
    <source>
        <dbReference type="ARBA" id="ARBA00022691"/>
    </source>
</evidence>
<evidence type="ECO:0000256" key="7">
    <source>
        <dbReference type="ARBA" id="ARBA00023242"/>
    </source>
</evidence>
<dbReference type="InterPro" id="IPR050777">
    <property type="entry name" value="SET2_Histone-Lys_MeTrsfase"/>
</dbReference>
<dbReference type="Gene3D" id="2.170.270.10">
    <property type="entry name" value="SET domain"/>
    <property type="match status" value="1"/>
</dbReference>
<protein>
    <recommendedName>
        <fullName evidence="15">Histone-lysine N-methyltransferase</fullName>
    </recommendedName>
</protein>
<dbReference type="GO" id="GO:0005694">
    <property type="term" value="C:chromosome"/>
    <property type="evidence" value="ECO:0007669"/>
    <property type="project" value="UniProtKB-SubCell"/>
</dbReference>
<dbReference type="InterPro" id="IPR000313">
    <property type="entry name" value="PWWP_dom"/>
</dbReference>
<evidence type="ECO:0000259" key="9">
    <source>
        <dbReference type="PROSITE" id="PS50280"/>
    </source>
</evidence>
<keyword evidence="7" id="KW-0539">Nucleus</keyword>
<dbReference type="SMART" id="SM00293">
    <property type="entry name" value="PWWP"/>
    <property type="match status" value="1"/>
</dbReference>
<dbReference type="InterPro" id="IPR003616">
    <property type="entry name" value="Post-SET_dom"/>
</dbReference>
<keyword evidence="14" id="KW-1185">Reference proteome</keyword>
<sequence length="483" mass="53714">MTEVAVDAVATPDFAERATERNVVWAKMRGSTEWPAQVLSEEAAETFLRNAPRRGTLRVPVQFFGPATGAFLNGKDIHPWQEGLDRKWHMKANKKKRAQCGMAQALEYVRESVMPKGWWTRWHAVPWDPNSGKEAAALESGQPSELGADNNSGSGHSGRRALDDLVPPSPASVGDRGSDWNEEEEMRKRTSEYMPIDRNHWTSAPKLKMLKLSQQRKRKGDVAICSCSRSGDCSENCTNRATKFKCDPENCPCGNRCTNLPFDFIEHKKLEPFFTRNRGMGVKAMEHIRAGEFVVEYAGEVISDEQRKRRIAKGGSLLAGAYTMALDNGLYVDAYRKGNIARFVNSSCSPNCVVEKWTDAASEFSRLGIFAQTDIDPGQEVTYTYMLDAPEDMSEDDKEMFVCRCGAPNCRGTLVRRVSRHSIHNSNGLNSTEIGDQIGGQGAAPVQGNPPKKRVREECAETCSYARGREKVPPLHDTQSAAQ</sequence>
<name>A0A8S1IT26_9CHLO</name>
<dbReference type="InterPro" id="IPR006560">
    <property type="entry name" value="AWS_dom"/>
</dbReference>
<comment type="caution">
    <text evidence="13">The sequence shown here is derived from an EMBL/GenBank/DDBJ whole genome shotgun (WGS) entry which is preliminary data.</text>
</comment>
<dbReference type="Proteomes" id="UP000708148">
    <property type="component" value="Unassembled WGS sequence"/>
</dbReference>
<accession>A0A8S1IT26</accession>
<evidence type="ECO:0000256" key="2">
    <source>
        <dbReference type="ARBA" id="ARBA00004286"/>
    </source>
</evidence>
<dbReference type="PROSITE" id="PS50812">
    <property type="entry name" value="PWWP"/>
    <property type="match status" value="1"/>
</dbReference>
<keyword evidence="6" id="KW-0949">S-adenosyl-L-methionine</keyword>
<dbReference type="PROSITE" id="PS50280">
    <property type="entry name" value="SET"/>
    <property type="match status" value="1"/>
</dbReference>
<dbReference type="GO" id="GO:0032259">
    <property type="term" value="P:methylation"/>
    <property type="evidence" value="ECO:0007669"/>
    <property type="project" value="UniProtKB-KW"/>
</dbReference>
<feature type="region of interest" description="Disordered" evidence="8">
    <location>
        <begin position="130"/>
        <end position="198"/>
    </location>
</feature>
<evidence type="ECO:0000256" key="8">
    <source>
        <dbReference type="SAM" id="MobiDB-lite"/>
    </source>
</evidence>
<feature type="domain" description="Post-SET" evidence="11">
    <location>
        <begin position="399"/>
        <end position="415"/>
    </location>
</feature>
<evidence type="ECO:0000256" key="1">
    <source>
        <dbReference type="ARBA" id="ARBA00004123"/>
    </source>
</evidence>
<organism evidence="13 14">
    <name type="scientific">Ostreobium quekettii</name>
    <dbReference type="NCBI Taxonomy" id="121088"/>
    <lineage>
        <taxon>Eukaryota</taxon>
        <taxon>Viridiplantae</taxon>
        <taxon>Chlorophyta</taxon>
        <taxon>core chlorophytes</taxon>
        <taxon>Ulvophyceae</taxon>
        <taxon>TCBD clade</taxon>
        <taxon>Bryopsidales</taxon>
        <taxon>Ostreobineae</taxon>
        <taxon>Ostreobiaceae</taxon>
        <taxon>Ostreobium</taxon>
    </lineage>
</organism>
<feature type="domain" description="AWS" evidence="12">
    <location>
        <begin position="220"/>
        <end position="266"/>
    </location>
</feature>
<dbReference type="SMART" id="SM00317">
    <property type="entry name" value="SET"/>
    <property type="match status" value="1"/>
</dbReference>
<dbReference type="PROSITE" id="PS50868">
    <property type="entry name" value="POST_SET"/>
    <property type="match status" value="1"/>
</dbReference>
<dbReference type="PANTHER" id="PTHR22884">
    <property type="entry name" value="SET DOMAIN PROTEINS"/>
    <property type="match status" value="1"/>
</dbReference>
<dbReference type="Gene3D" id="2.30.30.140">
    <property type="match status" value="1"/>
</dbReference>
<evidence type="ECO:0000256" key="3">
    <source>
        <dbReference type="ARBA" id="ARBA00022454"/>
    </source>
</evidence>
<dbReference type="AlphaFoldDB" id="A0A8S1IT26"/>
<dbReference type="Pfam" id="PF17907">
    <property type="entry name" value="AWS"/>
    <property type="match status" value="1"/>
</dbReference>
<dbReference type="SMART" id="SM00570">
    <property type="entry name" value="AWS"/>
    <property type="match status" value="1"/>
</dbReference>
<keyword evidence="4" id="KW-0489">Methyltransferase</keyword>
<evidence type="ECO:0000313" key="14">
    <source>
        <dbReference type="Proteomes" id="UP000708148"/>
    </source>
</evidence>
<dbReference type="OrthoDB" id="422362at2759"/>
<dbReference type="Pfam" id="PF00856">
    <property type="entry name" value="SET"/>
    <property type="match status" value="1"/>
</dbReference>
<evidence type="ECO:0000259" key="12">
    <source>
        <dbReference type="PROSITE" id="PS51215"/>
    </source>
</evidence>
<dbReference type="SUPFAM" id="SSF63748">
    <property type="entry name" value="Tudor/PWWP/MBT"/>
    <property type="match status" value="1"/>
</dbReference>
<dbReference type="InterPro" id="IPR001214">
    <property type="entry name" value="SET_dom"/>
</dbReference>
<feature type="domain" description="SET" evidence="9">
    <location>
        <begin position="268"/>
        <end position="386"/>
    </location>
</feature>
<evidence type="ECO:0000256" key="5">
    <source>
        <dbReference type="ARBA" id="ARBA00022679"/>
    </source>
</evidence>